<sequence>MSQTVTPSDDLSAAAPPAEGAALANAPFDIAARVLHRDGMMLVIDKPPGLAVHKGPKGGETLADHLDALRFGLPNAPELAHRLDKDTSGCLVLGRHRKALADLGKAFADGTVGKTYMAVVRGVPGEPHGRIELKLAKRSPTRGWWMAVDPRGQEAITEWTMIAQGEGLAVLALSPLTGRTHQLRVHLDAIGHPILGDSIYGGASRLPGGPILHLHSRRAVIPQKKGRDPVDVRAPLPAHMRATLERAGFDPAALEALADAADFTPRAGAKPPAGRA</sequence>
<dbReference type="GO" id="GO:0009982">
    <property type="term" value="F:pseudouridine synthase activity"/>
    <property type="evidence" value="ECO:0007669"/>
    <property type="project" value="InterPro"/>
</dbReference>
<dbReference type="Gene3D" id="3.30.2350.10">
    <property type="entry name" value="Pseudouridine synthase"/>
    <property type="match status" value="1"/>
</dbReference>
<dbReference type="Proteomes" id="UP000198889">
    <property type="component" value="Unassembled WGS sequence"/>
</dbReference>
<evidence type="ECO:0000313" key="5">
    <source>
        <dbReference type="Proteomes" id="UP000198889"/>
    </source>
</evidence>
<evidence type="ECO:0000256" key="2">
    <source>
        <dbReference type="ARBA" id="ARBA00023235"/>
    </source>
</evidence>
<feature type="domain" description="Pseudouridine synthase RsuA/RluA-like" evidence="3">
    <location>
        <begin position="41"/>
        <end position="188"/>
    </location>
</feature>
<name>A0A1G4U012_9HYPH</name>
<dbReference type="EMBL" id="FMTP01000005">
    <property type="protein sequence ID" value="SCW87013.1"/>
    <property type="molecule type" value="Genomic_DNA"/>
</dbReference>
<comment type="similarity">
    <text evidence="1">Belongs to the pseudouridine synthase RluA family.</text>
</comment>
<keyword evidence="5" id="KW-1185">Reference proteome</keyword>
<evidence type="ECO:0000256" key="1">
    <source>
        <dbReference type="ARBA" id="ARBA00010876"/>
    </source>
</evidence>
<dbReference type="PROSITE" id="PS01129">
    <property type="entry name" value="PSI_RLU"/>
    <property type="match status" value="1"/>
</dbReference>
<dbReference type="InterPro" id="IPR006145">
    <property type="entry name" value="PsdUridine_synth_RsuA/RluA"/>
</dbReference>
<evidence type="ECO:0000313" key="4">
    <source>
        <dbReference type="EMBL" id="SCW87013.1"/>
    </source>
</evidence>
<protein>
    <submittedName>
        <fullName evidence="4">tRNA pseudouridine32 synthase / 23S rRNA pseudouridine746 synthase</fullName>
    </submittedName>
</protein>
<gene>
    <name evidence="4" type="ORF">SAMN05660859_3347</name>
</gene>
<dbReference type="PANTHER" id="PTHR21600:SF44">
    <property type="entry name" value="RIBOSOMAL LARGE SUBUNIT PSEUDOURIDINE SYNTHASE D"/>
    <property type="match status" value="1"/>
</dbReference>
<dbReference type="PANTHER" id="PTHR21600">
    <property type="entry name" value="MITOCHONDRIAL RNA PSEUDOURIDINE SYNTHASE"/>
    <property type="match status" value="1"/>
</dbReference>
<keyword evidence="2" id="KW-0413">Isomerase</keyword>
<dbReference type="GO" id="GO:0003723">
    <property type="term" value="F:RNA binding"/>
    <property type="evidence" value="ECO:0007669"/>
    <property type="project" value="InterPro"/>
</dbReference>
<dbReference type="GO" id="GO:0140098">
    <property type="term" value="F:catalytic activity, acting on RNA"/>
    <property type="evidence" value="ECO:0007669"/>
    <property type="project" value="UniProtKB-ARBA"/>
</dbReference>
<dbReference type="CDD" id="cd02869">
    <property type="entry name" value="PseudoU_synth_RluA_like"/>
    <property type="match status" value="1"/>
</dbReference>
<dbReference type="RefSeq" id="WP_091441817.1">
    <property type="nucleotide sequence ID" value="NZ_FMTP01000005.1"/>
</dbReference>
<dbReference type="GO" id="GO:0000455">
    <property type="term" value="P:enzyme-directed rRNA pseudouridine synthesis"/>
    <property type="evidence" value="ECO:0007669"/>
    <property type="project" value="TreeGrafter"/>
</dbReference>
<dbReference type="Pfam" id="PF00849">
    <property type="entry name" value="PseudoU_synth_2"/>
    <property type="match status" value="1"/>
</dbReference>
<dbReference type="SUPFAM" id="SSF55120">
    <property type="entry name" value="Pseudouridine synthase"/>
    <property type="match status" value="1"/>
</dbReference>
<reference evidence="5" key="1">
    <citation type="submission" date="2016-10" db="EMBL/GenBank/DDBJ databases">
        <authorList>
            <person name="Varghese N."/>
            <person name="Submissions S."/>
        </authorList>
    </citation>
    <scope>NUCLEOTIDE SEQUENCE [LARGE SCALE GENOMIC DNA]</scope>
    <source>
        <strain evidence="5">CGMCC 1.1761</strain>
    </source>
</reference>
<evidence type="ECO:0000259" key="3">
    <source>
        <dbReference type="Pfam" id="PF00849"/>
    </source>
</evidence>
<dbReference type="InterPro" id="IPR006224">
    <property type="entry name" value="PsdUridine_synth_RluA-like_CS"/>
</dbReference>
<accession>A0A1G4U012</accession>
<dbReference type="AlphaFoldDB" id="A0A1G4U012"/>
<proteinExistence type="inferred from homology"/>
<organism evidence="4 5">
    <name type="scientific">Ancylobacter rudongensis</name>
    <dbReference type="NCBI Taxonomy" id="177413"/>
    <lineage>
        <taxon>Bacteria</taxon>
        <taxon>Pseudomonadati</taxon>
        <taxon>Pseudomonadota</taxon>
        <taxon>Alphaproteobacteria</taxon>
        <taxon>Hyphomicrobiales</taxon>
        <taxon>Xanthobacteraceae</taxon>
        <taxon>Ancylobacter</taxon>
    </lineage>
</organism>
<dbReference type="STRING" id="177413.SAMN05660859_3347"/>
<dbReference type="InterPro" id="IPR020103">
    <property type="entry name" value="PsdUridine_synth_cat_dom_sf"/>
</dbReference>
<dbReference type="InterPro" id="IPR050188">
    <property type="entry name" value="RluA_PseudoU_synthase"/>
</dbReference>